<dbReference type="Proteomes" id="UP001320831">
    <property type="component" value="Unassembled WGS sequence"/>
</dbReference>
<dbReference type="InterPro" id="IPR005119">
    <property type="entry name" value="LysR_subst-bd"/>
</dbReference>
<keyword evidence="4" id="KW-0804">Transcription</keyword>
<dbReference type="Pfam" id="PF03466">
    <property type="entry name" value="LysR_substrate"/>
    <property type="match status" value="1"/>
</dbReference>
<evidence type="ECO:0000313" key="6">
    <source>
        <dbReference type="EMBL" id="MCT7374011.1"/>
    </source>
</evidence>
<evidence type="ECO:0000256" key="4">
    <source>
        <dbReference type="ARBA" id="ARBA00023163"/>
    </source>
</evidence>
<evidence type="ECO:0000259" key="5">
    <source>
        <dbReference type="PROSITE" id="PS50931"/>
    </source>
</evidence>
<sequence length="296" mass="32037">MRTFVSVAEAGSFRGSARHLSRVQSAISYSVGNLETQLGVVLFDRSGHLPKLTPQGQSLLADARSILLKVDAMRARARGLGEGVELELSIVVDSLYPMPWVMTALHTIRRSYVGVSIQLQVLPLGGPPAAIQDGRVTLGILAGEDLTDSRIELEAMHSHPFVAVAARTHPLAAAAEDLGTLEAVALAEHVQIVLSDPTQLSEGRDFGVLSPTTWRVNNQETKYAMIRAGHGWGRLPYWVVAENLKSGELVRLPVVALGPGGQIEVQFYLARRIDRPFGPVARAFREAILANRASET</sequence>
<organism evidence="6 7">
    <name type="scientific">Chelativorans salis</name>
    <dbReference type="NCBI Taxonomy" id="2978478"/>
    <lineage>
        <taxon>Bacteria</taxon>
        <taxon>Pseudomonadati</taxon>
        <taxon>Pseudomonadota</taxon>
        <taxon>Alphaproteobacteria</taxon>
        <taxon>Hyphomicrobiales</taxon>
        <taxon>Phyllobacteriaceae</taxon>
        <taxon>Chelativorans</taxon>
    </lineage>
</organism>
<dbReference type="InterPro" id="IPR036390">
    <property type="entry name" value="WH_DNA-bd_sf"/>
</dbReference>
<reference evidence="6 7" key="1">
    <citation type="submission" date="2022-09" db="EMBL/GenBank/DDBJ databases">
        <title>Chelativorans salina sp. nov., a novel slightly halophilic bacterium isolated from a saline lake sediment enrichment.</title>
        <authorList>
            <person name="Gao L."/>
            <person name="Fang B.-Z."/>
            <person name="Li W.-J."/>
        </authorList>
    </citation>
    <scope>NUCLEOTIDE SEQUENCE [LARGE SCALE GENOMIC DNA]</scope>
    <source>
        <strain evidence="6 7">EGI FJ00035</strain>
    </source>
</reference>
<dbReference type="InterPro" id="IPR000847">
    <property type="entry name" value="LysR_HTH_N"/>
</dbReference>
<dbReference type="Gene3D" id="3.40.190.290">
    <property type="match status" value="1"/>
</dbReference>
<dbReference type="PROSITE" id="PS50931">
    <property type="entry name" value="HTH_LYSR"/>
    <property type="match status" value="1"/>
</dbReference>
<dbReference type="SUPFAM" id="SSF53850">
    <property type="entry name" value="Periplasmic binding protein-like II"/>
    <property type="match status" value="1"/>
</dbReference>
<proteinExistence type="inferred from homology"/>
<dbReference type="SUPFAM" id="SSF46785">
    <property type="entry name" value="Winged helix' DNA-binding domain"/>
    <property type="match status" value="1"/>
</dbReference>
<keyword evidence="7" id="KW-1185">Reference proteome</keyword>
<name>A0ABT2LIF4_9HYPH</name>
<comment type="similarity">
    <text evidence="1">Belongs to the LysR transcriptional regulatory family.</text>
</comment>
<keyword evidence="2" id="KW-0805">Transcription regulation</keyword>
<dbReference type="Pfam" id="PF00126">
    <property type="entry name" value="HTH_1"/>
    <property type="match status" value="1"/>
</dbReference>
<protein>
    <submittedName>
        <fullName evidence="6">LysR family transcriptional regulator</fullName>
    </submittedName>
</protein>
<evidence type="ECO:0000256" key="3">
    <source>
        <dbReference type="ARBA" id="ARBA00023125"/>
    </source>
</evidence>
<keyword evidence="3" id="KW-0238">DNA-binding</keyword>
<gene>
    <name evidence="6" type="ORF">N5A92_03030</name>
</gene>
<accession>A0ABT2LIF4</accession>
<dbReference type="PANTHER" id="PTHR30126">
    <property type="entry name" value="HTH-TYPE TRANSCRIPTIONAL REGULATOR"/>
    <property type="match status" value="1"/>
</dbReference>
<comment type="caution">
    <text evidence="6">The sequence shown here is derived from an EMBL/GenBank/DDBJ whole genome shotgun (WGS) entry which is preliminary data.</text>
</comment>
<dbReference type="EMBL" id="JAOCZP010000001">
    <property type="protein sequence ID" value="MCT7374011.1"/>
    <property type="molecule type" value="Genomic_DNA"/>
</dbReference>
<evidence type="ECO:0000256" key="2">
    <source>
        <dbReference type="ARBA" id="ARBA00023015"/>
    </source>
</evidence>
<feature type="domain" description="HTH lysR-type" evidence="5">
    <location>
        <begin position="1"/>
        <end position="53"/>
    </location>
</feature>
<evidence type="ECO:0000256" key="1">
    <source>
        <dbReference type="ARBA" id="ARBA00009437"/>
    </source>
</evidence>
<evidence type="ECO:0000313" key="7">
    <source>
        <dbReference type="Proteomes" id="UP001320831"/>
    </source>
</evidence>
<dbReference type="InterPro" id="IPR036388">
    <property type="entry name" value="WH-like_DNA-bd_sf"/>
</dbReference>
<dbReference type="Gene3D" id="1.10.10.10">
    <property type="entry name" value="Winged helix-like DNA-binding domain superfamily/Winged helix DNA-binding domain"/>
    <property type="match status" value="1"/>
</dbReference>
<dbReference type="PANTHER" id="PTHR30126:SF91">
    <property type="entry name" value="LYSR FAMILY TRANSCRIPTIONAL REGULATOR"/>
    <property type="match status" value="1"/>
</dbReference>